<protein>
    <recommendedName>
        <fullName evidence="3">Peptidase A2 domain-containing protein</fullName>
    </recommendedName>
</protein>
<dbReference type="InterPro" id="IPR043502">
    <property type="entry name" value="DNA/RNA_pol_sf"/>
</dbReference>
<proteinExistence type="predicted"/>
<keyword evidence="2" id="KW-1185">Reference proteome</keyword>
<sequence length="295" mass="33166">MKLDDLIRYICAFESAKEQAKEMSHFAAKCRTRNNWKQPNTDDAHVKPKTEKIRCIREDDDDDATSSSNFIFNIGDGDDLIWCKIGGILIEMLTDSGSAHNIIDEHSWEYLKKSGIKVQNMNKTVHRELRAYAQTKPLEIISSFEADILIADVDKDLVAQAKFYVIRGGTQPLLGKITAKLLGVLVLGLPSTRQNQVNQLEDNPAITPFPKLKGIRLLIPIDKDVTHVSQHARRPPIALLSKVEEKLDELLKADIIEPVRGHSDWVSPIVVIAKDNGDIRLCVDMRQVNKAVEIS</sequence>
<dbReference type="Proteomes" id="UP000092462">
    <property type="component" value="Unassembled WGS sequence"/>
</dbReference>
<dbReference type="AlphaFoldDB" id="A0A1B0DI56"/>
<dbReference type="PANTHER" id="PTHR37984">
    <property type="entry name" value="PROTEIN CBG26694"/>
    <property type="match status" value="1"/>
</dbReference>
<dbReference type="EnsemblMetazoa" id="PPAI007840-RA">
    <property type="protein sequence ID" value="PPAI007840-PA"/>
    <property type="gene ID" value="PPAI007840"/>
</dbReference>
<name>A0A1B0DI56_PHLPP</name>
<dbReference type="VEuPathDB" id="VectorBase:PPAPM1_002306"/>
<organism evidence="1 2">
    <name type="scientific">Phlebotomus papatasi</name>
    <name type="common">Sandfly</name>
    <dbReference type="NCBI Taxonomy" id="29031"/>
    <lineage>
        <taxon>Eukaryota</taxon>
        <taxon>Metazoa</taxon>
        <taxon>Ecdysozoa</taxon>
        <taxon>Arthropoda</taxon>
        <taxon>Hexapoda</taxon>
        <taxon>Insecta</taxon>
        <taxon>Pterygota</taxon>
        <taxon>Neoptera</taxon>
        <taxon>Endopterygota</taxon>
        <taxon>Diptera</taxon>
        <taxon>Nematocera</taxon>
        <taxon>Psychodoidea</taxon>
        <taxon>Psychodidae</taxon>
        <taxon>Phlebotomus</taxon>
        <taxon>Phlebotomus</taxon>
    </lineage>
</organism>
<dbReference type="VEuPathDB" id="VectorBase:PPAI007840"/>
<dbReference type="EMBL" id="AJVK01062030">
    <property type="status" value="NOT_ANNOTATED_CDS"/>
    <property type="molecule type" value="Genomic_DNA"/>
</dbReference>
<dbReference type="SUPFAM" id="SSF50630">
    <property type="entry name" value="Acid proteases"/>
    <property type="match status" value="1"/>
</dbReference>
<dbReference type="SUPFAM" id="SSF56672">
    <property type="entry name" value="DNA/RNA polymerases"/>
    <property type="match status" value="1"/>
</dbReference>
<evidence type="ECO:0008006" key="3">
    <source>
        <dbReference type="Google" id="ProtNLM"/>
    </source>
</evidence>
<dbReference type="InterPro" id="IPR021109">
    <property type="entry name" value="Peptidase_aspartic_dom_sf"/>
</dbReference>
<dbReference type="GO" id="GO:0071897">
    <property type="term" value="P:DNA biosynthetic process"/>
    <property type="evidence" value="ECO:0007669"/>
    <property type="project" value="UniProtKB-ARBA"/>
</dbReference>
<reference evidence="1" key="1">
    <citation type="submission" date="2022-08" db="UniProtKB">
        <authorList>
            <consortium name="EnsemblMetazoa"/>
        </authorList>
    </citation>
    <scope>IDENTIFICATION</scope>
    <source>
        <strain evidence="1">Israel</strain>
    </source>
</reference>
<dbReference type="PANTHER" id="PTHR37984:SF11">
    <property type="entry name" value="INTEGRASE CATALYTIC DOMAIN-CONTAINING PROTEIN"/>
    <property type="match status" value="1"/>
</dbReference>
<accession>A0A1B0DI56</accession>
<evidence type="ECO:0000313" key="1">
    <source>
        <dbReference type="EnsemblMetazoa" id="PPAI007840-PA"/>
    </source>
</evidence>
<dbReference type="InterPro" id="IPR050951">
    <property type="entry name" value="Retrovirus_Pol_polyprotein"/>
</dbReference>
<dbReference type="CDD" id="cd00303">
    <property type="entry name" value="retropepsin_like"/>
    <property type="match status" value="1"/>
</dbReference>
<dbReference type="Gene3D" id="3.10.10.10">
    <property type="entry name" value="HIV Type 1 Reverse Transcriptase, subunit A, domain 1"/>
    <property type="match status" value="1"/>
</dbReference>
<evidence type="ECO:0000313" key="2">
    <source>
        <dbReference type="Proteomes" id="UP000092462"/>
    </source>
</evidence>